<dbReference type="Pfam" id="PF14534">
    <property type="entry name" value="DUF4440"/>
    <property type="match status" value="1"/>
</dbReference>
<dbReference type="OrthoDB" id="5970825at2759"/>
<sequence>MSELRQAIDKQNAEFEKHFAANDMEALKKLYTDDCRLMPHGKDTQIGSQSIPEIFGEVIKAGGTSLSLVADEVGPLGPVGTGDMVFERGHYKFSKPDGSAFAVGKHVVIWKKTSEGYKLYIDIFNDN</sequence>
<accession>A0A914BT25</accession>
<protein>
    <recommendedName>
        <fullName evidence="1">DUF4440 domain-containing protein</fullName>
    </recommendedName>
</protein>
<dbReference type="SUPFAM" id="SSF54427">
    <property type="entry name" value="NTF2-like"/>
    <property type="match status" value="1"/>
</dbReference>
<evidence type="ECO:0000313" key="2">
    <source>
        <dbReference type="EnsemblMetazoa" id="XP_038079453.1"/>
    </source>
</evidence>
<dbReference type="AlphaFoldDB" id="A0A914BT25"/>
<dbReference type="Gene3D" id="3.10.450.50">
    <property type="match status" value="1"/>
</dbReference>
<dbReference type="RefSeq" id="XP_038079453.1">
    <property type="nucleotide sequence ID" value="XM_038223525.1"/>
</dbReference>
<dbReference type="GeneID" id="119746546"/>
<dbReference type="InterPro" id="IPR032710">
    <property type="entry name" value="NTF2-like_dom_sf"/>
</dbReference>
<dbReference type="PANTHER" id="PTHR31664">
    <property type="entry name" value="PROTEIN CBG16427"/>
    <property type="match status" value="1"/>
</dbReference>
<dbReference type="EnsemblMetazoa" id="XM_038223525.1">
    <property type="protein sequence ID" value="XP_038079453.1"/>
    <property type="gene ID" value="LOC119746546"/>
</dbReference>
<dbReference type="InterPro" id="IPR027843">
    <property type="entry name" value="DUF4440"/>
</dbReference>
<organism evidence="2 3">
    <name type="scientific">Patiria miniata</name>
    <name type="common">Bat star</name>
    <name type="synonym">Asterina miniata</name>
    <dbReference type="NCBI Taxonomy" id="46514"/>
    <lineage>
        <taxon>Eukaryota</taxon>
        <taxon>Metazoa</taxon>
        <taxon>Echinodermata</taxon>
        <taxon>Eleutherozoa</taxon>
        <taxon>Asterozoa</taxon>
        <taxon>Asteroidea</taxon>
        <taxon>Valvatacea</taxon>
        <taxon>Valvatida</taxon>
        <taxon>Asterinidae</taxon>
        <taxon>Patiria</taxon>
    </lineage>
</organism>
<evidence type="ECO:0000313" key="3">
    <source>
        <dbReference type="Proteomes" id="UP000887568"/>
    </source>
</evidence>
<feature type="domain" description="DUF4440" evidence="1">
    <location>
        <begin position="8"/>
        <end position="118"/>
    </location>
</feature>
<dbReference type="OMA" id="YHLNGTR"/>
<evidence type="ECO:0000259" key="1">
    <source>
        <dbReference type="Pfam" id="PF14534"/>
    </source>
</evidence>
<proteinExistence type="predicted"/>
<keyword evidence="3" id="KW-1185">Reference proteome</keyword>
<name>A0A914BT25_PATMI</name>
<dbReference type="Proteomes" id="UP000887568">
    <property type="component" value="Unplaced"/>
</dbReference>
<dbReference type="PANTHER" id="PTHR31664:SF8">
    <property type="entry name" value="DUF4440 DOMAIN-CONTAINING PROTEIN"/>
    <property type="match status" value="1"/>
</dbReference>
<reference evidence="2" key="1">
    <citation type="submission" date="2022-11" db="UniProtKB">
        <authorList>
            <consortium name="EnsemblMetazoa"/>
        </authorList>
    </citation>
    <scope>IDENTIFICATION</scope>
</reference>